<evidence type="ECO:0000256" key="1">
    <source>
        <dbReference type="SAM" id="MobiDB-lite"/>
    </source>
</evidence>
<feature type="region of interest" description="Disordered" evidence="1">
    <location>
        <begin position="73"/>
        <end position="95"/>
    </location>
</feature>
<sequence length="169" mass="18842">MAPQQQLQGHSCTTTSICVLERMLPDWHHDSDGIWTPLLAYTCEENRCPWVNQAGDIEALAQDVADKNAKLARLKSQNGGDPEEKNKAGEEEAAHKMGGKSNLFCCTSRRFRNMDSIFRHSNLRNSSLQQLQLICQGRGHCPAPGSCPTTFRHCRDHPAGDVIKVFLVL</sequence>
<keyword evidence="3" id="KW-1185">Reference proteome</keyword>
<reference evidence="2 3" key="1">
    <citation type="journal article" date="2012" name="Genome Biol.">
        <title>Sequencing three crocodilian genomes to illuminate the evolution of archosaurs and amniotes.</title>
        <authorList>
            <person name="St John J.A."/>
            <person name="Braun E.L."/>
            <person name="Isberg S.R."/>
            <person name="Miles L.G."/>
            <person name="Chong A.Y."/>
            <person name="Gongora J."/>
            <person name="Dalzell P."/>
            <person name="Moran C."/>
            <person name="Bed'hom B."/>
            <person name="Abzhanov A."/>
            <person name="Burgess S.C."/>
            <person name="Cooksey A.M."/>
            <person name="Castoe T.A."/>
            <person name="Crawford N.G."/>
            <person name="Densmore L.D."/>
            <person name="Drew J.C."/>
            <person name="Edwards S.V."/>
            <person name="Faircloth B.C."/>
            <person name="Fujita M.K."/>
            <person name="Greenwold M.J."/>
            <person name="Hoffmann F.G."/>
            <person name="Howard J.M."/>
            <person name="Iguchi T."/>
            <person name="Janes D.E."/>
            <person name="Khan S.Y."/>
            <person name="Kohno S."/>
            <person name="de Koning A.J."/>
            <person name="Lance S.L."/>
            <person name="McCarthy F.M."/>
            <person name="McCormack J.E."/>
            <person name="Merchant M.E."/>
            <person name="Peterson D.G."/>
            <person name="Pollock D.D."/>
            <person name="Pourmand N."/>
            <person name="Raney B.J."/>
            <person name="Roessler K.A."/>
            <person name="Sanford J.R."/>
            <person name="Sawyer R.H."/>
            <person name="Schmidt C.J."/>
            <person name="Triplett E.W."/>
            <person name="Tuberville T.D."/>
            <person name="Venegas-Anaya M."/>
            <person name="Howard J.T."/>
            <person name="Jarvis E.D."/>
            <person name="Guillette L.J.Jr."/>
            <person name="Glenn T.C."/>
            <person name="Green R.E."/>
            <person name="Ray D.A."/>
        </authorList>
    </citation>
    <scope>NUCLEOTIDE SEQUENCE [LARGE SCALE GENOMIC DNA]</scope>
    <source>
        <strain evidence="2">KSC_2009_1</strain>
    </source>
</reference>
<evidence type="ECO:0000313" key="3">
    <source>
        <dbReference type="Proteomes" id="UP000050525"/>
    </source>
</evidence>
<comment type="caution">
    <text evidence="2">The sequence shown here is derived from an EMBL/GenBank/DDBJ whole genome shotgun (WGS) entry which is preliminary data.</text>
</comment>
<name>A0A151PFA6_ALLMI</name>
<dbReference type="AlphaFoldDB" id="A0A151PFA6"/>
<organism evidence="2 3">
    <name type="scientific">Alligator mississippiensis</name>
    <name type="common">American alligator</name>
    <dbReference type="NCBI Taxonomy" id="8496"/>
    <lineage>
        <taxon>Eukaryota</taxon>
        <taxon>Metazoa</taxon>
        <taxon>Chordata</taxon>
        <taxon>Craniata</taxon>
        <taxon>Vertebrata</taxon>
        <taxon>Euteleostomi</taxon>
        <taxon>Archelosauria</taxon>
        <taxon>Archosauria</taxon>
        <taxon>Crocodylia</taxon>
        <taxon>Alligatoridae</taxon>
        <taxon>Alligatorinae</taxon>
        <taxon>Alligator</taxon>
    </lineage>
</organism>
<dbReference type="Proteomes" id="UP000050525">
    <property type="component" value="Unassembled WGS sequence"/>
</dbReference>
<protein>
    <submittedName>
        <fullName evidence="2">Uncharacterized protein</fullName>
    </submittedName>
</protein>
<feature type="compositionally biased region" description="Basic and acidic residues" evidence="1">
    <location>
        <begin position="82"/>
        <end position="95"/>
    </location>
</feature>
<proteinExistence type="predicted"/>
<dbReference type="EMBL" id="AKHW03000416">
    <property type="protein sequence ID" value="KYO47614.1"/>
    <property type="molecule type" value="Genomic_DNA"/>
</dbReference>
<accession>A0A151PFA6</accession>
<gene>
    <name evidence="2" type="ORF">Y1Q_0019717</name>
</gene>
<evidence type="ECO:0000313" key="2">
    <source>
        <dbReference type="EMBL" id="KYO47614.1"/>
    </source>
</evidence>